<evidence type="ECO:0000256" key="9">
    <source>
        <dbReference type="ARBA" id="ARBA00022840"/>
    </source>
</evidence>
<comment type="function">
    <text evidence="1 13">ATP-dependent DNA helicase involved in DNA damage repair by homologous recombination and in genome maintenance. Capable of unwinding D-loops. Plays a role in limiting crossover recombinants during mitotic DNA double-strand break (DSB) repair. Component of a FANCM-MHF complex which promotes gene conversion at blocked replication forks, probably by reversal of the stalled fork.</text>
</comment>
<dbReference type="PROSITE" id="PS51194">
    <property type="entry name" value="HELICASE_CTER"/>
    <property type="match status" value="1"/>
</dbReference>
<dbReference type="GO" id="GO:0043138">
    <property type="term" value="F:3'-5' DNA helicase activity"/>
    <property type="evidence" value="ECO:0007669"/>
    <property type="project" value="InterPro"/>
</dbReference>
<feature type="region of interest" description="Disordered" evidence="14">
    <location>
        <begin position="1"/>
        <end position="58"/>
    </location>
</feature>
<comment type="subunit">
    <text evidence="4 13">Interacts with the MHF histone-fold complex to form the FANCM-MHF complex.</text>
</comment>
<dbReference type="InterPro" id="IPR001650">
    <property type="entry name" value="Helicase_C-like"/>
</dbReference>
<feature type="compositionally biased region" description="Polar residues" evidence="14">
    <location>
        <begin position="852"/>
        <end position="861"/>
    </location>
</feature>
<feature type="compositionally biased region" description="Polar residues" evidence="14">
    <location>
        <begin position="80"/>
        <end position="95"/>
    </location>
</feature>
<evidence type="ECO:0000256" key="4">
    <source>
        <dbReference type="ARBA" id="ARBA00011390"/>
    </source>
</evidence>
<evidence type="ECO:0000256" key="3">
    <source>
        <dbReference type="ARBA" id="ARBA00009889"/>
    </source>
</evidence>
<dbReference type="Pfam" id="PF00271">
    <property type="entry name" value="Helicase_C"/>
    <property type="match status" value="1"/>
</dbReference>
<dbReference type="PANTHER" id="PTHR14025:SF20">
    <property type="entry name" value="FANCONI ANEMIA GROUP M PROTEIN"/>
    <property type="match status" value="1"/>
</dbReference>
<dbReference type="STRING" id="341454.A0A4S2MYE8"/>
<keyword evidence="10" id="KW-0234">DNA repair</keyword>
<dbReference type="GO" id="GO:0045003">
    <property type="term" value="P:double-strand break repair via synthesis-dependent strand annealing"/>
    <property type="evidence" value="ECO:0007669"/>
    <property type="project" value="TreeGrafter"/>
</dbReference>
<evidence type="ECO:0000256" key="1">
    <source>
        <dbReference type="ARBA" id="ARBA00003813"/>
    </source>
</evidence>
<evidence type="ECO:0000256" key="5">
    <source>
        <dbReference type="ARBA" id="ARBA00022741"/>
    </source>
</evidence>
<gene>
    <name evidence="17" type="ORF">EX30DRAFT_318370</name>
</gene>
<evidence type="ECO:0000256" key="7">
    <source>
        <dbReference type="ARBA" id="ARBA00022801"/>
    </source>
</evidence>
<accession>A0A4S2MYE8</accession>
<feature type="region of interest" description="Disordered" evidence="14">
    <location>
        <begin position="80"/>
        <end position="107"/>
    </location>
</feature>
<evidence type="ECO:0000259" key="16">
    <source>
        <dbReference type="PROSITE" id="PS51194"/>
    </source>
</evidence>
<feature type="compositionally biased region" description="Basic and acidic residues" evidence="14">
    <location>
        <begin position="661"/>
        <end position="671"/>
    </location>
</feature>
<dbReference type="CDD" id="cd18033">
    <property type="entry name" value="DEXDc_FANCM"/>
    <property type="match status" value="1"/>
</dbReference>
<dbReference type="OrthoDB" id="164902at2759"/>
<feature type="domain" description="Helicase C-terminal" evidence="16">
    <location>
        <begin position="475"/>
        <end position="639"/>
    </location>
</feature>
<evidence type="ECO:0000256" key="2">
    <source>
        <dbReference type="ARBA" id="ARBA00004123"/>
    </source>
</evidence>
<dbReference type="PROSITE" id="PS51192">
    <property type="entry name" value="HELICASE_ATP_BIND_1"/>
    <property type="match status" value="1"/>
</dbReference>
<keyword evidence="18" id="KW-1185">Reference proteome</keyword>
<dbReference type="GO" id="GO:0005634">
    <property type="term" value="C:nucleus"/>
    <property type="evidence" value="ECO:0007669"/>
    <property type="project" value="UniProtKB-SubCell"/>
</dbReference>
<dbReference type="InterPro" id="IPR039686">
    <property type="entry name" value="FANCM/Mph1-like_ID"/>
</dbReference>
<keyword evidence="6" id="KW-0227">DNA damage</keyword>
<dbReference type="InterPro" id="IPR011545">
    <property type="entry name" value="DEAD/DEAH_box_helicase_dom"/>
</dbReference>
<feature type="compositionally biased region" description="Polar residues" evidence="14">
    <location>
        <begin position="21"/>
        <end position="57"/>
    </location>
</feature>
<dbReference type="AlphaFoldDB" id="A0A4S2MYE8"/>
<dbReference type="Gene3D" id="3.40.50.300">
    <property type="entry name" value="P-loop containing nucleotide triphosphate hydrolases"/>
    <property type="match status" value="2"/>
</dbReference>
<dbReference type="GO" id="GO:0000400">
    <property type="term" value="F:four-way junction DNA binding"/>
    <property type="evidence" value="ECO:0007669"/>
    <property type="project" value="TreeGrafter"/>
</dbReference>
<feature type="compositionally biased region" description="Acidic residues" evidence="14">
    <location>
        <begin position="885"/>
        <end position="896"/>
    </location>
</feature>
<evidence type="ECO:0000256" key="13">
    <source>
        <dbReference type="RuleBase" id="RU367027"/>
    </source>
</evidence>
<dbReference type="EC" id="3.6.4.12" evidence="13"/>
<feature type="compositionally biased region" description="Basic and acidic residues" evidence="14">
    <location>
        <begin position="96"/>
        <end position="107"/>
    </location>
</feature>
<dbReference type="GO" id="GO:0036297">
    <property type="term" value="P:interstrand cross-link repair"/>
    <property type="evidence" value="ECO:0007669"/>
    <property type="project" value="UniProtKB-ARBA"/>
</dbReference>
<dbReference type="GO" id="GO:0005524">
    <property type="term" value="F:ATP binding"/>
    <property type="evidence" value="ECO:0007669"/>
    <property type="project" value="UniProtKB-UniRule"/>
</dbReference>
<protein>
    <recommendedName>
        <fullName evidence="13">ATP-dependent DNA helicase</fullName>
        <ecNumber evidence="13">3.6.4.12</ecNumber>
    </recommendedName>
</protein>
<keyword evidence="5" id="KW-0547">Nucleotide-binding</keyword>
<evidence type="ECO:0000313" key="17">
    <source>
        <dbReference type="EMBL" id="TGZ81779.1"/>
    </source>
</evidence>
<feature type="compositionally biased region" description="Acidic residues" evidence="14">
    <location>
        <begin position="1"/>
        <end position="18"/>
    </location>
</feature>
<dbReference type="PANTHER" id="PTHR14025">
    <property type="entry name" value="FANCONI ANEMIA GROUP M FANCM FAMILY MEMBER"/>
    <property type="match status" value="1"/>
</dbReference>
<evidence type="ECO:0000256" key="8">
    <source>
        <dbReference type="ARBA" id="ARBA00022806"/>
    </source>
</evidence>
<evidence type="ECO:0000313" key="18">
    <source>
        <dbReference type="Proteomes" id="UP000298138"/>
    </source>
</evidence>
<feature type="domain" description="Helicase ATP-binding" evidence="15">
    <location>
        <begin position="128"/>
        <end position="296"/>
    </location>
</feature>
<dbReference type="GO" id="GO:0016887">
    <property type="term" value="F:ATP hydrolysis activity"/>
    <property type="evidence" value="ECO:0007669"/>
    <property type="project" value="RHEA"/>
</dbReference>
<evidence type="ECO:0000256" key="6">
    <source>
        <dbReference type="ARBA" id="ARBA00022763"/>
    </source>
</evidence>
<dbReference type="Proteomes" id="UP000298138">
    <property type="component" value="Unassembled WGS sequence"/>
</dbReference>
<dbReference type="InterPro" id="IPR044749">
    <property type="entry name" value="FANCM_DEXDc"/>
</dbReference>
<comment type="similarity">
    <text evidence="3 13">Belongs to the DEAD box helicase family. DEAH subfamily. FANCM sub-subfamily.</text>
</comment>
<evidence type="ECO:0000256" key="14">
    <source>
        <dbReference type="SAM" id="MobiDB-lite"/>
    </source>
</evidence>
<feature type="region of interest" description="Disordered" evidence="14">
    <location>
        <begin position="820"/>
        <end position="915"/>
    </location>
</feature>
<keyword evidence="8" id="KW-0347">Helicase</keyword>
<evidence type="ECO:0000256" key="10">
    <source>
        <dbReference type="ARBA" id="ARBA00023204"/>
    </source>
</evidence>
<evidence type="ECO:0000259" key="15">
    <source>
        <dbReference type="PROSITE" id="PS51192"/>
    </source>
</evidence>
<keyword evidence="11" id="KW-0539">Nucleus</keyword>
<dbReference type="InParanoid" id="A0A4S2MYE8"/>
<dbReference type="EMBL" id="ML220117">
    <property type="protein sequence ID" value="TGZ81779.1"/>
    <property type="molecule type" value="Genomic_DNA"/>
</dbReference>
<keyword evidence="7 17" id="KW-0378">Hydrolase</keyword>
<dbReference type="CDD" id="cd12091">
    <property type="entry name" value="FANCM_ID"/>
    <property type="match status" value="1"/>
</dbReference>
<comment type="catalytic activity">
    <reaction evidence="12 13">
        <text>ATP + H2O = ADP + phosphate + H(+)</text>
        <dbReference type="Rhea" id="RHEA:13065"/>
        <dbReference type="ChEBI" id="CHEBI:15377"/>
        <dbReference type="ChEBI" id="CHEBI:15378"/>
        <dbReference type="ChEBI" id="CHEBI:30616"/>
        <dbReference type="ChEBI" id="CHEBI:43474"/>
        <dbReference type="ChEBI" id="CHEBI:456216"/>
        <dbReference type="EC" id="3.6.4.12"/>
    </reaction>
</comment>
<dbReference type="CDD" id="cd18801">
    <property type="entry name" value="SF2_C_FANCM_Hef"/>
    <property type="match status" value="1"/>
</dbReference>
<dbReference type="SMART" id="SM00490">
    <property type="entry name" value="HELICc"/>
    <property type="match status" value="1"/>
</dbReference>
<name>A0A4S2MYE8_9PEZI</name>
<evidence type="ECO:0000256" key="12">
    <source>
        <dbReference type="ARBA" id="ARBA00047995"/>
    </source>
</evidence>
<dbReference type="Pfam" id="PF00270">
    <property type="entry name" value="DEAD"/>
    <property type="match status" value="1"/>
</dbReference>
<reference evidence="17 18" key="1">
    <citation type="submission" date="2019-04" db="EMBL/GenBank/DDBJ databases">
        <title>Comparative genomics and transcriptomics to analyze fruiting body development in filamentous ascomycetes.</title>
        <authorList>
            <consortium name="DOE Joint Genome Institute"/>
            <person name="Lutkenhaus R."/>
            <person name="Traeger S."/>
            <person name="Breuer J."/>
            <person name="Kuo A."/>
            <person name="Lipzen A."/>
            <person name="Pangilinan J."/>
            <person name="Dilworth D."/>
            <person name="Sandor L."/>
            <person name="Poggeler S."/>
            <person name="Barry K."/>
            <person name="Grigoriev I.V."/>
            <person name="Nowrousian M."/>
        </authorList>
    </citation>
    <scope>NUCLEOTIDE SEQUENCE [LARGE SCALE GENOMIC DNA]</scope>
    <source>
        <strain evidence="17 18">CBS 389.68</strain>
    </source>
</reference>
<evidence type="ECO:0000256" key="11">
    <source>
        <dbReference type="ARBA" id="ARBA00023242"/>
    </source>
</evidence>
<dbReference type="GO" id="GO:0009378">
    <property type="term" value="F:four-way junction helicase activity"/>
    <property type="evidence" value="ECO:0007669"/>
    <property type="project" value="TreeGrafter"/>
</dbReference>
<comment type="subcellular location">
    <subcellularLocation>
        <location evidence="2 13">Nucleus</location>
    </subcellularLocation>
</comment>
<dbReference type="SUPFAM" id="SSF52540">
    <property type="entry name" value="P-loop containing nucleoside triphosphate hydrolases"/>
    <property type="match status" value="1"/>
</dbReference>
<dbReference type="InterPro" id="IPR027417">
    <property type="entry name" value="P-loop_NTPase"/>
</dbReference>
<sequence>MSDYGDDDDDFGDIDDEALTQAVTQFELQQSSHAAPSQAPTSSSKGRELNSSATLRSSFPARSAGTNYQQYTLFGEPALLSQSSSQGPNQRATQRLSEEPTHHELDSEATKTWKYPINVEMRDYQFNIVSKALLNNILVALPTGLGKTFIAAVVMLNWYRWAPKSQIAFLAPTKPLVQQQIEACINLVGIPRSDTAEISGEIKPALRQEYWSERRVFFCTPHAMLNDMSTGRCNPKRFVCVVVDEAHKATGNYASADLIRKLRGFNTSFRVLALSATPGSKVEAIQDVIDNLGIGKIEIRSDESIDIARYIHKKDVHMEELELPPEVDEVVELYCKCLEPSLQKLSKAGIYRITEPRNIAPYGLQDAKQRFSASDEGRRMQHGPSKGYFFSLMKLCSNVASLAFNLELLTVHGLRLFHRKMLDPPVDDDGFTASEKALRVIRKEPQFKEMMDLTTQLIADNNFYGHPKMDYMIGTILKHFSDAQDLEEERSTRIIVFSEFRDSTAEICKFLKRHEPLVRPSVFIGQAAGKDHKGMSQKEQGDVMKKFRDGIFNALVCTSIGEEGLDIGEVDLIVLYDCSKSPTRLLQRMGRTGRKRRGEVIVLLTKGKESRNFHQAQDNYKKVQAMIASGKHFTLRDDLSPRILPPHIKPTVEKELIEIPEENRRPPEPARRLPKNLPKPTKNFFMPKGARTGFTTAARLGQESDEGDSDDVEIVQVTPKSEKSLEEPIAELVGNPEDVLMTEEENERLLHHYASTSANEDTILIDMPRLDAFPEVQRRLTATYLVSHGRTTKSVVGMLQKMHAIDEDVINAMENAVDPSLCRSPPKTKPFKPVMPKKNNASRILAKRTLENRSGNQNTAKKTGRAAPKTAPKRKTAPSRIVLSSDDEEDEEDEENDARSSPAAQERGKRRKPNTAALVDVLESSDEELPDAAALFQGFQSAKSLCKN</sequence>
<feature type="region of interest" description="Disordered" evidence="14">
    <location>
        <begin position="661"/>
        <end position="689"/>
    </location>
</feature>
<keyword evidence="9" id="KW-0067">ATP-binding</keyword>
<dbReference type="InterPro" id="IPR014001">
    <property type="entry name" value="Helicase_ATP-bd"/>
</dbReference>
<dbReference type="FunFam" id="3.40.50.300:FF:000861">
    <property type="entry name" value="Fanconi anemia, complementation group M"/>
    <property type="match status" value="1"/>
</dbReference>
<dbReference type="FunCoup" id="A0A4S2MYE8">
    <property type="interactions" value="192"/>
</dbReference>
<dbReference type="SMART" id="SM00487">
    <property type="entry name" value="DEXDc"/>
    <property type="match status" value="1"/>
</dbReference>
<proteinExistence type="inferred from homology"/>
<dbReference type="Gene3D" id="1.20.1320.20">
    <property type="entry name" value="hef helicase domain"/>
    <property type="match status" value="1"/>
</dbReference>
<organism evidence="17 18">
    <name type="scientific">Ascodesmis nigricans</name>
    <dbReference type="NCBI Taxonomy" id="341454"/>
    <lineage>
        <taxon>Eukaryota</taxon>
        <taxon>Fungi</taxon>
        <taxon>Dikarya</taxon>
        <taxon>Ascomycota</taxon>
        <taxon>Pezizomycotina</taxon>
        <taxon>Pezizomycetes</taxon>
        <taxon>Pezizales</taxon>
        <taxon>Ascodesmidaceae</taxon>
        <taxon>Ascodesmis</taxon>
    </lineage>
</organism>